<dbReference type="Gene3D" id="3.30.200.20">
    <property type="entry name" value="Phosphorylase Kinase, domain 1"/>
    <property type="match status" value="1"/>
</dbReference>
<evidence type="ECO:0000256" key="3">
    <source>
        <dbReference type="ARBA" id="ARBA00022536"/>
    </source>
</evidence>
<keyword evidence="10" id="KW-0325">Glycoprotein</keyword>
<keyword evidence="8 11" id="KW-0067">ATP-binding</keyword>
<evidence type="ECO:0000256" key="9">
    <source>
        <dbReference type="ARBA" id="ARBA00023157"/>
    </source>
</evidence>
<evidence type="ECO:0000256" key="4">
    <source>
        <dbReference type="ARBA" id="ARBA00022679"/>
    </source>
</evidence>
<sequence length="829" mass="90228">MPSHVAVASVLGLCTAALAAAGIPIPATAGTGDVGPPLPPSGGGRSGECHRSCGGVDDIPYPFGVGPAENCSVSPDFHLDCNDTGNGVHKLFHYGVEVIDINLHQGQMRVWNPISYSCYNADNTTDMKEDKWGFTLQKMYSFNGASNKFTVVGCRTLAYISGAHGGDDDADEFQTGCVAMCGDGLNVTHLANGSCTGIGCCQTDIPLDLRYYDVSFDDRINASELFNRTKPCSYAVLMERSNFSFLPSYLTTNDFNKSNHGRVPVVLDWVAGNVPCTVARTKPGYACVSSNSECINAPSGLGYFCNCTKGYEGNPYLKDPYGCKDIDECKDRRTYPCYGDCNNKLGTYDCVCPIGTQGDAWIEPCHREPFLSLPLGARLAIGISAGVSVAVIAFLAIKVLLHKRSMKRQALFQHNGGQLLKQMLKVEGNDNFAVYSKRDILIATRNFHKTKIIGEGAHGTVYKATLRVGGSDTTVALKRCKAIDESRKKEFIQELVIVCHLSHPNIIKLVGCCLEFEAPMLVYEYAQNSNLNQMLHGRRPRRRVSLSTRLRIAAESAEALAHLHTHPVHPVLHGDVKPENILLADGFIAKVSDFGCSTIRDNVQVVPKGTLAYLDPEFLHDFRLTDKSDVYSFGVVLVELLTRKKPQSSSKEEKNLAWMFQEAIRQGTLHELLDKDIVVEESRMVVIQHVSELGNRCLAVPSTTRPPMEQVAHELRRLTEQVVEQHPQQLPQEVEDDLGLGPTEMEMTTGYPTAQTLSEGPGGTYGAENNAALAATTSENFGFSGITSNPAVNLEVAAKEVSTNISVMDKGCILDASDGIGAQTTQRRA</sequence>
<dbReference type="InterPro" id="IPR008271">
    <property type="entry name" value="Ser/Thr_kinase_AS"/>
</dbReference>
<feature type="binding site" evidence="11">
    <location>
        <position position="478"/>
    </location>
    <ligand>
        <name>ATP</name>
        <dbReference type="ChEBI" id="CHEBI:30616"/>
    </ligand>
</feature>
<dbReference type="AlphaFoldDB" id="A0AAQ3UMS1"/>
<dbReference type="GO" id="GO:0007166">
    <property type="term" value="P:cell surface receptor signaling pathway"/>
    <property type="evidence" value="ECO:0007669"/>
    <property type="project" value="InterPro"/>
</dbReference>
<dbReference type="SMART" id="SM00179">
    <property type="entry name" value="EGF_CA"/>
    <property type="match status" value="1"/>
</dbReference>
<dbReference type="EMBL" id="CP144753">
    <property type="protein sequence ID" value="WVZ94223.1"/>
    <property type="molecule type" value="Genomic_DNA"/>
</dbReference>
<dbReference type="SUPFAM" id="SSF57184">
    <property type="entry name" value="Growth factor receptor domain"/>
    <property type="match status" value="1"/>
</dbReference>
<keyword evidence="13" id="KW-0472">Membrane</keyword>
<dbReference type="Pfam" id="PF13947">
    <property type="entry name" value="GUB_WAK_bind"/>
    <property type="match status" value="1"/>
</dbReference>
<dbReference type="Gene3D" id="1.10.510.10">
    <property type="entry name" value="Transferase(Phosphotransferase) domain 1"/>
    <property type="match status" value="1"/>
</dbReference>
<dbReference type="Proteomes" id="UP001341281">
    <property type="component" value="Chromosome 09"/>
</dbReference>
<keyword evidence="3" id="KW-0245">EGF-like domain</keyword>
<evidence type="ECO:0000256" key="13">
    <source>
        <dbReference type="SAM" id="Phobius"/>
    </source>
</evidence>
<dbReference type="InterPro" id="IPR009030">
    <property type="entry name" value="Growth_fac_rcpt_cys_sf"/>
</dbReference>
<keyword evidence="13" id="KW-1133">Transmembrane helix</keyword>
<dbReference type="GO" id="GO:0004674">
    <property type="term" value="F:protein serine/threonine kinase activity"/>
    <property type="evidence" value="ECO:0007669"/>
    <property type="project" value="UniProtKB-KW"/>
</dbReference>
<dbReference type="PROSITE" id="PS00108">
    <property type="entry name" value="PROTEIN_KINASE_ST"/>
    <property type="match status" value="1"/>
</dbReference>
<dbReference type="InterPro" id="IPR017441">
    <property type="entry name" value="Protein_kinase_ATP_BS"/>
</dbReference>
<proteinExistence type="predicted"/>
<evidence type="ECO:0000259" key="15">
    <source>
        <dbReference type="PROSITE" id="PS50011"/>
    </source>
</evidence>
<dbReference type="PANTHER" id="PTHR27005">
    <property type="entry name" value="WALL-ASSOCIATED RECEPTOR KINASE-LIKE 21"/>
    <property type="match status" value="1"/>
</dbReference>
<evidence type="ECO:0000256" key="11">
    <source>
        <dbReference type="PROSITE-ProRule" id="PRU10141"/>
    </source>
</evidence>
<keyword evidence="17" id="KW-1185">Reference proteome</keyword>
<dbReference type="PROSITE" id="PS50011">
    <property type="entry name" value="PROTEIN_KINASE_DOM"/>
    <property type="match status" value="1"/>
</dbReference>
<dbReference type="GO" id="GO:0005509">
    <property type="term" value="F:calcium ion binding"/>
    <property type="evidence" value="ECO:0007669"/>
    <property type="project" value="InterPro"/>
</dbReference>
<evidence type="ECO:0000313" key="17">
    <source>
        <dbReference type="Proteomes" id="UP001341281"/>
    </source>
</evidence>
<dbReference type="GO" id="GO:0005886">
    <property type="term" value="C:plasma membrane"/>
    <property type="evidence" value="ECO:0007669"/>
    <property type="project" value="TreeGrafter"/>
</dbReference>
<evidence type="ECO:0000313" key="16">
    <source>
        <dbReference type="EMBL" id="WVZ94223.1"/>
    </source>
</evidence>
<evidence type="ECO:0000256" key="10">
    <source>
        <dbReference type="ARBA" id="ARBA00023180"/>
    </source>
</evidence>
<keyword evidence="13" id="KW-0812">Transmembrane</keyword>
<dbReference type="Pfam" id="PF07714">
    <property type="entry name" value="PK_Tyr_Ser-Thr"/>
    <property type="match status" value="1"/>
</dbReference>
<feature type="chain" id="PRO_5042968653" description="Protein kinase domain-containing protein" evidence="14">
    <location>
        <begin position="22"/>
        <end position="829"/>
    </location>
</feature>
<name>A0AAQ3UMS1_PASNO</name>
<evidence type="ECO:0000256" key="12">
    <source>
        <dbReference type="SAM" id="MobiDB-lite"/>
    </source>
</evidence>
<dbReference type="PROSITE" id="PS01187">
    <property type="entry name" value="EGF_CA"/>
    <property type="match status" value="1"/>
</dbReference>
<dbReference type="CDD" id="cd00054">
    <property type="entry name" value="EGF_CA"/>
    <property type="match status" value="1"/>
</dbReference>
<dbReference type="InterPro" id="IPR025287">
    <property type="entry name" value="WAK_GUB"/>
</dbReference>
<evidence type="ECO:0000256" key="5">
    <source>
        <dbReference type="ARBA" id="ARBA00022729"/>
    </source>
</evidence>
<dbReference type="InterPro" id="IPR000719">
    <property type="entry name" value="Prot_kinase_dom"/>
</dbReference>
<dbReference type="GO" id="GO:0005524">
    <property type="term" value="F:ATP binding"/>
    <property type="evidence" value="ECO:0007669"/>
    <property type="project" value="UniProtKB-UniRule"/>
</dbReference>
<dbReference type="SUPFAM" id="SSF56112">
    <property type="entry name" value="Protein kinase-like (PK-like)"/>
    <property type="match status" value="1"/>
</dbReference>
<dbReference type="InterPro" id="IPR000742">
    <property type="entry name" value="EGF"/>
</dbReference>
<dbReference type="Pfam" id="PF07645">
    <property type="entry name" value="EGF_CA"/>
    <property type="match status" value="1"/>
</dbReference>
<dbReference type="FunFam" id="1.10.510.10:FF:000473">
    <property type="entry name" value="Putative wall-associated kinase"/>
    <property type="match status" value="1"/>
</dbReference>
<evidence type="ECO:0000256" key="1">
    <source>
        <dbReference type="ARBA" id="ARBA00004479"/>
    </source>
</evidence>
<dbReference type="InterPro" id="IPR045274">
    <property type="entry name" value="WAK-like"/>
</dbReference>
<dbReference type="InterPro" id="IPR001881">
    <property type="entry name" value="EGF-like_Ca-bd_dom"/>
</dbReference>
<dbReference type="InterPro" id="IPR001245">
    <property type="entry name" value="Ser-Thr/Tyr_kinase_cat_dom"/>
</dbReference>
<accession>A0AAQ3UMS1</accession>
<organism evidence="16 17">
    <name type="scientific">Paspalum notatum var. saurae</name>
    <dbReference type="NCBI Taxonomy" id="547442"/>
    <lineage>
        <taxon>Eukaryota</taxon>
        <taxon>Viridiplantae</taxon>
        <taxon>Streptophyta</taxon>
        <taxon>Embryophyta</taxon>
        <taxon>Tracheophyta</taxon>
        <taxon>Spermatophyta</taxon>
        <taxon>Magnoliopsida</taxon>
        <taxon>Liliopsida</taxon>
        <taxon>Poales</taxon>
        <taxon>Poaceae</taxon>
        <taxon>PACMAD clade</taxon>
        <taxon>Panicoideae</taxon>
        <taxon>Andropogonodae</taxon>
        <taxon>Paspaleae</taxon>
        <taxon>Paspalinae</taxon>
        <taxon>Paspalum</taxon>
    </lineage>
</organism>
<evidence type="ECO:0000256" key="6">
    <source>
        <dbReference type="ARBA" id="ARBA00022741"/>
    </source>
</evidence>
<dbReference type="PROSITE" id="PS00107">
    <property type="entry name" value="PROTEIN_KINASE_ATP"/>
    <property type="match status" value="1"/>
</dbReference>
<protein>
    <recommendedName>
        <fullName evidence="15">Protein kinase domain-containing protein</fullName>
    </recommendedName>
</protein>
<feature type="transmembrane region" description="Helical" evidence="13">
    <location>
        <begin position="379"/>
        <end position="401"/>
    </location>
</feature>
<evidence type="ECO:0000256" key="2">
    <source>
        <dbReference type="ARBA" id="ARBA00022527"/>
    </source>
</evidence>
<keyword evidence="7" id="KW-0418">Kinase</keyword>
<comment type="subcellular location">
    <subcellularLocation>
        <location evidence="1">Membrane</location>
        <topology evidence="1">Single-pass type I membrane protein</topology>
    </subcellularLocation>
</comment>
<keyword evidence="2" id="KW-0723">Serine/threonine-protein kinase</keyword>
<dbReference type="SMART" id="SM00181">
    <property type="entry name" value="EGF"/>
    <property type="match status" value="2"/>
</dbReference>
<gene>
    <name evidence="16" type="ORF">U9M48_040143</name>
</gene>
<dbReference type="GO" id="GO:0030247">
    <property type="term" value="F:polysaccharide binding"/>
    <property type="evidence" value="ECO:0007669"/>
    <property type="project" value="InterPro"/>
</dbReference>
<dbReference type="InterPro" id="IPR018097">
    <property type="entry name" value="EGF_Ca-bd_CS"/>
</dbReference>
<reference evidence="16 17" key="1">
    <citation type="submission" date="2024-02" db="EMBL/GenBank/DDBJ databases">
        <title>High-quality chromosome-scale genome assembly of Pensacola bahiagrass (Paspalum notatum Flugge var. saurae).</title>
        <authorList>
            <person name="Vega J.M."/>
            <person name="Podio M."/>
            <person name="Orjuela J."/>
            <person name="Siena L.A."/>
            <person name="Pessino S.C."/>
            <person name="Combes M.C."/>
            <person name="Mariac C."/>
            <person name="Albertini E."/>
            <person name="Pupilli F."/>
            <person name="Ortiz J.P.A."/>
            <person name="Leblanc O."/>
        </authorList>
    </citation>
    <scope>NUCLEOTIDE SEQUENCE [LARGE SCALE GENOMIC DNA]</scope>
    <source>
        <strain evidence="16">R1</strain>
        <tissue evidence="16">Leaf</tissue>
    </source>
</reference>
<feature type="region of interest" description="Disordered" evidence="12">
    <location>
        <begin position="29"/>
        <end position="49"/>
    </location>
</feature>
<dbReference type="InterPro" id="IPR011009">
    <property type="entry name" value="Kinase-like_dom_sf"/>
</dbReference>
<feature type="signal peptide" evidence="14">
    <location>
        <begin position="1"/>
        <end position="21"/>
    </location>
</feature>
<dbReference type="SMART" id="SM00220">
    <property type="entry name" value="S_TKc"/>
    <property type="match status" value="1"/>
</dbReference>
<keyword evidence="9" id="KW-1015">Disulfide bond</keyword>
<dbReference type="InterPro" id="IPR049883">
    <property type="entry name" value="NOTCH1_EGF-like"/>
</dbReference>
<dbReference type="Gene3D" id="2.10.25.10">
    <property type="entry name" value="Laminin"/>
    <property type="match status" value="2"/>
</dbReference>
<evidence type="ECO:0000256" key="8">
    <source>
        <dbReference type="ARBA" id="ARBA00022840"/>
    </source>
</evidence>
<keyword evidence="5 14" id="KW-0732">Signal</keyword>
<keyword evidence="6 11" id="KW-0547">Nucleotide-binding</keyword>
<dbReference type="PANTHER" id="PTHR27005:SF37">
    <property type="entry name" value="OS04G0367600 PROTEIN"/>
    <property type="match status" value="1"/>
</dbReference>
<keyword evidence="4" id="KW-0808">Transferase</keyword>
<evidence type="ECO:0000256" key="7">
    <source>
        <dbReference type="ARBA" id="ARBA00022777"/>
    </source>
</evidence>
<feature type="domain" description="Protein kinase" evidence="15">
    <location>
        <begin position="447"/>
        <end position="716"/>
    </location>
</feature>
<evidence type="ECO:0000256" key="14">
    <source>
        <dbReference type="SAM" id="SignalP"/>
    </source>
</evidence>